<organism evidence="1 2">
    <name type="scientific">Pleurotus cornucopiae</name>
    <name type="common">Cornucopia mushroom</name>
    <dbReference type="NCBI Taxonomy" id="5321"/>
    <lineage>
        <taxon>Eukaryota</taxon>
        <taxon>Fungi</taxon>
        <taxon>Dikarya</taxon>
        <taxon>Basidiomycota</taxon>
        <taxon>Agaricomycotina</taxon>
        <taxon>Agaricomycetes</taxon>
        <taxon>Agaricomycetidae</taxon>
        <taxon>Agaricales</taxon>
        <taxon>Pleurotineae</taxon>
        <taxon>Pleurotaceae</taxon>
        <taxon>Pleurotus</taxon>
    </lineage>
</organism>
<dbReference type="Proteomes" id="UP000824881">
    <property type="component" value="Unassembled WGS sequence"/>
</dbReference>
<name>A0ACB7J6A4_PLECO</name>
<evidence type="ECO:0000313" key="1">
    <source>
        <dbReference type="EMBL" id="KAG9225339.1"/>
    </source>
</evidence>
<proteinExistence type="predicted"/>
<evidence type="ECO:0000313" key="2">
    <source>
        <dbReference type="Proteomes" id="UP000824881"/>
    </source>
</evidence>
<sequence>MPDTVLASAPSRPATPFTSPTPRSHSMQPLDDHLLTPRKEISDKRRRTDGNQSPPLSRPTSRADSAHDTFFSQPADFTPLGHIVGIRIKSGGSIPGYPADEWARDCTQMLGLIAEGARATSQRITDPDSDLDTMQHIFNVYDGLRTCAEALSFLVPEETLEYIGPLPPLDKGARARRADTHSSSAETTTGEIKDLIKGLESSLSLRIANIERQVRGQNNPQPRHPPQISTSPNTVAPSQSLHSTASYATATANGAQKTPPAPSATKPSTRPHTNVKFIVRFQGRLPPDTARKTPLLMSTALNYAFGNSITAREANLTILGAEWNRTGNINLVFPANTRPSVVHSHLGIIRPIVDHGVKDVCISHDTKWSKLVCSRVPAHDPEGQPWEPVALGVMLRRNPILKNTQFTQEPRFVTNPIEGLPTQSPIVFAFEDPDGTRARAIMKTPIYMGGVLCPTRLWKEKPKFLQCDRCQGLGHPTRTCTKPFVCAKCAQRHKTTDHHLNCSSILGGGSTSCRCSLRCANCDGEHWATDQSCPEKRKFSTAPKLQPSPDVPPPTASNRPAQPTPMNMDL</sequence>
<gene>
    <name evidence="1" type="ORF">CCMSSC00406_0006274</name>
</gene>
<accession>A0ACB7J6A4</accession>
<comment type="caution">
    <text evidence="1">The sequence shown here is derived from an EMBL/GenBank/DDBJ whole genome shotgun (WGS) entry which is preliminary data.</text>
</comment>
<dbReference type="EMBL" id="WQMT02000002">
    <property type="protein sequence ID" value="KAG9225339.1"/>
    <property type="molecule type" value="Genomic_DNA"/>
</dbReference>
<keyword evidence="2" id="KW-1185">Reference proteome</keyword>
<reference evidence="1 2" key="1">
    <citation type="journal article" date="2021" name="Appl. Environ. Microbiol.">
        <title>Genetic linkage and physical mapping for an oyster mushroom Pleurotus cornucopiae and QTL analysis for the trait cap color.</title>
        <authorList>
            <person name="Zhang Y."/>
            <person name="Gao W."/>
            <person name="Sonnenberg A."/>
            <person name="Chen Q."/>
            <person name="Zhang J."/>
            <person name="Huang C."/>
        </authorList>
    </citation>
    <scope>NUCLEOTIDE SEQUENCE [LARGE SCALE GENOMIC DNA]</scope>
    <source>
        <strain evidence="1">CCMSSC00406</strain>
    </source>
</reference>
<protein>
    <submittedName>
        <fullName evidence="1">Uncharacterized protein</fullName>
    </submittedName>
</protein>